<feature type="domain" description="Alpha/beta hydrolase fold-3" evidence="2">
    <location>
        <begin position="83"/>
        <end position="293"/>
    </location>
</feature>
<keyword evidence="1" id="KW-0378">Hydrolase</keyword>
<evidence type="ECO:0000256" key="1">
    <source>
        <dbReference type="ARBA" id="ARBA00022801"/>
    </source>
</evidence>
<organism evidence="3 4">
    <name type="scientific">Patellaria atrata CBS 101060</name>
    <dbReference type="NCBI Taxonomy" id="1346257"/>
    <lineage>
        <taxon>Eukaryota</taxon>
        <taxon>Fungi</taxon>
        <taxon>Dikarya</taxon>
        <taxon>Ascomycota</taxon>
        <taxon>Pezizomycotina</taxon>
        <taxon>Dothideomycetes</taxon>
        <taxon>Dothideomycetes incertae sedis</taxon>
        <taxon>Patellariales</taxon>
        <taxon>Patellariaceae</taxon>
        <taxon>Patellaria</taxon>
    </lineage>
</organism>
<sequence>MGEDIFHPDWLQFEKEIGYRPLLYPPFVRIQEQFQKFGGILVSKYEFPAPDPSVKTADHTTKSGIKVRVYTPENYSRNKPVGVYFHGGGWAMGSVDEYEAECRTMAKLADVVLVSVDYRLAPASKWPGPINDCYEGYLWAVEHSKEIGGNGKLFTTGVSAGGHLALSIALKVIDDGKGDSLKGVAAFMPVTCHPSAYPAELREKFEAREKFADLTIDTKDAMDEFWNLFGAPPDHKYASNLLHTKIGSLPKVYLNAAGVDTLRDDARVFKEILDQKGVPNKYDEFEKVPHFFYAFPAPCLKKLSEDYFSRITKGIEYVIS</sequence>
<dbReference type="PANTHER" id="PTHR48081:SF8">
    <property type="entry name" value="ALPHA_BETA HYDROLASE FOLD-3 DOMAIN-CONTAINING PROTEIN-RELATED"/>
    <property type="match status" value="1"/>
</dbReference>
<dbReference type="Proteomes" id="UP000799429">
    <property type="component" value="Unassembled WGS sequence"/>
</dbReference>
<protein>
    <recommendedName>
        <fullName evidence="2">Alpha/beta hydrolase fold-3 domain-containing protein</fullName>
    </recommendedName>
</protein>
<dbReference type="AlphaFoldDB" id="A0A9P4SE67"/>
<dbReference type="OrthoDB" id="408631at2759"/>
<gene>
    <name evidence="3" type="ORF">M501DRAFT_1002123</name>
</gene>
<accession>A0A9P4SE67</accession>
<dbReference type="Pfam" id="PF07859">
    <property type="entry name" value="Abhydrolase_3"/>
    <property type="match status" value="1"/>
</dbReference>
<dbReference type="GO" id="GO:0016787">
    <property type="term" value="F:hydrolase activity"/>
    <property type="evidence" value="ECO:0007669"/>
    <property type="project" value="UniProtKB-KW"/>
</dbReference>
<dbReference type="Gene3D" id="3.40.50.1820">
    <property type="entry name" value="alpha/beta hydrolase"/>
    <property type="match status" value="1"/>
</dbReference>
<dbReference type="InterPro" id="IPR029058">
    <property type="entry name" value="AB_hydrolase_fold"/>
</dbReference>
<proteinExistence type="predicted"/>
<evidence type="ECO:0000313" key="4">
    <source>
        <dbReference type="Proteomes" id="UP000799429"/>
    </source>
</evidence>
<name>A0A9P4SE67_9PEZI</name>
<dbReference type="SUPFAM" id="SSF53474">
    <property type="entry name" value="alpha/beta-Hydrolases"/>
    <property type="match status" value="1"/>
</dbReference>
<comment type="caution">
    <text evidence="3">The sequence shown here is derived from an EMBL/GenBank/DDBJ whole genome shotgun (WGS) entry which is preliminary data.</text>
</comment>
<dbReference type="InterPro" id="IPR013094">
    <property type="entry name" value="AB_hydrolase_3"/>
</dbReference>
<evidence type="ECO:0000313" key="3">
    <source>
        <dbReference type="EMBL" id="KAF2841028.1"/>
    </source>
</evidence>
<dbReference type="InterPro" id="IPR050300">
    <property type="entry name" value="GDXG_lipolytic_enzyme"/>
</dbReference>
<evidence type="ECO:0000259" key="2">
    <source>
        <dbReference type="Pfam" id="PF07859"/>
    </source>
</evidence>
<keyword evidence="4" id="KW-1185">Reference proteome</keyword>
<dbReference type="PANTHER" id="PTHR48081">
    <property type="entry name" value="AB HYDROLASE SUPERFAMILY PROTEIN C4A8.06C"/>
    <property type="match status" value="1"/>
</dbReference>
<dbReference type="EMBL" id="MU006092">
    <property type="protein sequence ID" value="KAF2841028.1"/>
    <property type="molecule type" value="Genomic_DNA"/>
</dbReference>
<reference evidence="3" key="1">
    <citation type="journal article" date="2020" name="Stud. Mycol.">
        <title>101 Dothideomycetes genomes: a test case for predicting lifestyles and emergence of pathogens.</title>
        <authorList>
            <person name="Haridas S."/>
            <person name="Albert R."/>
            <person name="Binder M."/>
            <person name="Bloem J."/>
            <person name="Labutti K."/>
            <person name="Salamov A."/>
            <person name="Andreopoulos B."/>
            <person name="Baker S."/>
            <person name="Barry K."/>
            <person name="Bills G."/>
            <person name="Bluhm B."/>
            <person name="Cannon C."/>
            <person name="Castanera R."/>
            <person name="Culley D."/>
            <person name="Daum C."/>
            <person name="Ezra D."/>
            <person name="Gonzalez J."/>
            <person name="Henrissat B."/>
            <person name="Kuo A."/>
            <person name="Liang C."/>
            <person name="Lipzen A."/>
            <person name="Lutzoni F."/>
            <person name="Magnuson J."/>
            <person name="Mondo S."/>
            <person name="Nolan M."/>
            <person name="Ohm R."/>
            <person name="Pangilinan J."/>
            <person name="Park H.-J."/>
            <person name="Ramirez L."/>
            <person name="Alfaro M."/>
            <person name="Sun H."/>
            <person name="Tritt A."/>
            <person name="Yoshinaga Y."/>
            <person name="Zwiers L.-H."/>
            <person name="Turgeon B."/>
            <person name="Goodwin S."/>
            <person name="Spatafora J."/>
            <person name="Crous P."/>
            <person name="Grigoriev I."/>
        </authorList>
    </citation>
    <scope>NUCLEOTIDE SEQUENCE</scope>
    <source>
        <strain evidence="3">CBS 101060</strain>
    </source>
</reference>